<evidence type="ECO:0008006" key="3">
    <source>
        <dbReference type="Google" id="ProtNLM"/>
    </source>
</evidence>
<proteinExistence type="predicted"/>
<accession>A0A8T3BSZ5</accession>
<evidence type="ECO:0000313" key="1">
    <source>
        <dbReference type="EMBL" id="KAI0519499.1"/>
    </source>
</evidence>
<dbReference type="EMBL" id="JAGYWB010000006">
    <property type="protein sequence ID" value="KAI0519499.1"/>
    <property type="molecule type" value="Genomic_DNA"/>
</dbReference>
<keyword evidence="2" id="KW-1185">Reference proteome</keyword>
<dbReference type="PANTHER" id="PTHR31286">
    <property type="entry name" value="GLYCINE-RICH CELL WALL STRUCTURAL PROTEIN 1.8-LIKE"/>
    <property type="match status" value="1"/>
</dbReference>
<protein>
    <recommendedName>
        <fullName evidence="3">DUF4283 domain-containing protein</fullName>
    </recommendedName>
</protein>
<reference evidence="1" key="1">
    <citation type="journal article" date="2022" name="Front. Genet.">
        <title>Chromosome-Scale Assembly of the Dendrobium nobile Genome Provides Insights Into the Molecular Mechanism of the Biosynthesis of the Medicinal Active Ingredient of Dendrobium.</title>
        <authorList>
            <person name="Xu Q."/>
            <person name="Niu S.-C."/>
            <person name="Li K.-L."/>
            <person name="Zheng P.-J."/>
            <person name="Zhang X.-J."/>
            <person name="Jia Y."/>
            <person name="Liu Y."/>
            <person name="Niu Y.-X."/>
            <person name="Yu L.-H."/>
            <person name="Chen D.-F."/>
            <person name="Zhang G.-Q."/>
        </authorList>
    </citation>
    <scope>NUCLEOTIDE SEQUENCE</scope>
    <source>
        <tissue evidence="1">Leaf</tissue>
    </source>
</reference>
<dbReference type="InterPro" id="IPR040256">
    <property type="entry name" value="At4g02000-like"/>
</dbReference>
<evidence type="ECO:0000313" key="2">
    <source>
        <dbReference type="Proteomes" id="UP000829196"/>
    </source>
</evidence>
<comment type="caution">
    <text evidence="1">The sequence shown here is derived from an EMBL/GenBank/DDBJ whole genome shotgun (WGS) entry which is preliminary data.</text>
</comment>
<sequence>MKIIKWSPLLDLSEQSSIVHVWVSFPGLRPHLFSPKFLFGLGSIFGHPIQTDNATAVGSHPSVARTLIETDISKSHLDWVWLGPEKFGYVKKVVFEGFLNFCQYCKVVGHKKTECPKLYPHLPPMIYALPPVVADYMGFGEVSPSSLKGVSEGHLPVIVPSNEAVASPFVLDEPIVLVNDIVPVNDDGAGSSPLCSPVDNTCSVGKLCNVVNGSIEPVVVSDLSDVNVVNNTEYVPVENLNGISVCSKNFVNVLVHMVETINMVNHLNDMRDQVDWLQSSSDGEFDSEHSDCGFILLNFCGGSDPGNDFSLVRVRPGRSIVSRGRGGGRGRRRR</sequence>
<dbReference type="AlphaFoldDB" id="A0A8T3BSZ5"/>
<gene>
    <name evidence="1" type="ORF">KFK09_006948</name>
</gene>
<dbReference type="OrthoDB" id="1926761at2759"/>
<dbReference type="Proteomes" id="UP000829196">
    <property type="component" value="Unassembled WGS sequence"/>
</dbReference>
<name>A0A8T3BSZ5_DENNO</name>
<dbReference type="PANTHER" id="PTHR31286:SF180">
    <property type="entry name" value="OS10G0362600 PROTEIN"/>
    <property type="match status" value="1"/>
</dbReference>
<organism evidence="1 2">
    <name type="scientific">Dendrobium nobile</name>
    <name type="common">Orchid</name>
    <dbReference type="NCBI Taxonomy" id="94219"/>
    <lineage>
        <taxon>Eukaryota</taxon>
        <taxon>Viridiplantae</taxon>
        <taxon>Streptophyta</taxon>
        <taxon>Embryophyta</taxon>
        <taxon>Tracheophyta</taxon>
        <taxon>Spermatophyta</taxon>
        <taxon>Magnoliopsida</taxon>
        <taxon>Liliopsida</taxon>
        <taxon>Asparagales</taxon>
        <taxon>Orchidaceae</taxon>
        <taxon>Epidendroideae</taxon>
        <taxon>Malaxideae</taxon>
        <taxon>Dendrobiinae</taxon>
        <taxon>Dendrobium</taxon>
    </lineage>
</organism>